<sequence>MKRTICQFWVTKVTSRMTRPTTDDLTRRPNTDIVEFSIDEAQFRIWHHHADTTSRIWLGRREIGNSERARILAGPIDLHSEHVRAAHFLVHCFLEFPIKRRCATRYESEGFEVVCYLRIFDDAEPNAWNRGHEGWFEDAAVAQEINPFVFSHPEDETPSTDGIEHIKIYGCDVCRLEMGQGSDGESLGDFGG</sequence>
<dbReference type="EMBL" id="CAOQHR010000001">
    <property type="protein sequence ID" value="CAI6285661.1"/>
    <property type="molecule type" value="Genomic_DNA"/>
</dbReference>
<gene>
    <name evidence="1" type="ORF">PDIGIT_LOCUS2289</name>
</gene>
<evidence type="ECO:0000313" key="1">
    <source>
        <dbReference type="EMBL" id="CAI6285661.1"/>
    </source>
</evidence>
<protein>
    <submittedName>
        <fullName evidence="1">Uncharacterized protein</fullName>
    </submittedName>
</protein>
<evidence type="ECO:0000313" key="2">
    <source>
        <dbReference type="Proteomes" id="UP001152607"/>
    </source>
</evidence>
<keyword evidence="2" id="KW-1185">Reference proteome</keyword>
<reference evidence="1" key="1">
    <citation type="submission" date="2023-01" db="EMBL/GenBank/DDBJ databases">
        <authorList>
            <person name="Van Ghelder C."/>
            <person name="Rancurel C."/>
        </authorList>
    </citation>
    <scope>NUCLEOTIDE SEQUENCE</scope>
    <source>
        <strain evidence="1">CNCM I-4278</strain>
    </source>
</reference>
<organism evidence="1 2">
    <name type="scientific">Periconia digitata</name>
    <dbReference type="NCBI Taxonomy" id="1303443"/>
    <lineage>
        <taxon>Eukaryota</taxon>
        <taxon>Fungi</taxon>
        <taxon>Dikarya</taxon>
        <taxon>Ascomycota</taxon>
        <taxon>Pezizomycotina</taxon>
        <taxon>Dothideomycetes</taxon>
        <taxon>Pleosporomycetidae</taxon>
        <taxon>Pleosporales</taxon>
        <taxon>Massarineae</taxon>
        <taxon>Periconiaceae</taxon>
        <taxon>Periconia</taxon>
    </lineage>
</organism>
<accession>A0A9W4XI06</accession>
<dbReference type="AlphaFoldDB" id="A0A9W4XI06"/>
<dbReference type="Proteomes" id="UP001152607">
    <property type="component" value="Unassembled WGS sequence"/>
</dbReference>
<proteinExistence type="predicted"/>
<name>A0A9W4XI06_9PLEO</name>
<comment type="caution">
    <text evidence="1">The sequence shown here is derived from an EMBL/GenBank/DDBJ whole genome shotgun (WGS) entry which is preliminary data.</text>
</comment>